<comment type="cofactor">
    <cofactor evidence="1">
        <name>Ca(2+)</name>
        <dbReference type="ChEBI" id="CHEBI:29108"/>
    </cofactor>
</comment>
<dbReference type="PANTHER" id="PTHR35803">
    <property type="entry name" value="GLUCAN 1,4-ALPHA-GLUCOSIDASE SUSB-RELATED"/>
    <property type="match status" value="1"/>
</dbReference>
<dbReference type="Pfam" id="PF14508">
    <property type="entry name" value="GH97_N"/>
    <property type="match status" value="1"/>
</dbReference>
<reference evidence="7" key="1">
    <citation type="submission" date="2022-01" db="EMBL/GenBank/DDBJ databases">
        <title>Gillisia lutea sp. nov., isolated from marine plastic residues from the Malvarosa beach (Valencia, Spain).</title>
        <authorList>
            <person name="Vidal-Verdu A."/>
            <person name="Molina-Menor E."/>
            <person name="Satari L."/>
            <person name="Pascual J."/>
            <person name="Pereto J."/>
            <person name="Porcar M."/>
        </authorList>
    </citation>
    <scope>NUCLEOTIDE SEQUENCE</scope>
    <source>
        <strain evidence="7">M10.2A</strain>
    </source>
</reference>
<feature type="domain" description="Glycosyl-hydrolase 97 catalytic" evidence="4">
    <location>
        <begin position="292"/>
        <end position="470"/>
    </location>
</feature>
<evidence type="ECO:0000256" key="2">
    <source>
        <dbReference type="ARBA" id="ARBA00011245"/>
    </source>
</evidence>
<dbReference type="Pfam" id="PF14509">
    <property type="entry name" value="GH97_C"/>
    <property type="match status" value="1"/>
</dbReference>
<comment type="subunit">
    <text evidence="2">Monomer.</text>
</comment>
<evidence type="ECO:0000313" key="8">
    <source>
        <dbReference type="Proteomes" id="UP001179363"/>
    </source>
</evidence>
<dbReference type="InterPro" id="IPR052720">
    <property type="entry name" value="Glycosyl_hydrolase_97"/>
</dbReference>
<evidence type="ECO:0000256" key="1">
    <source>
        <dbReference type="ARBA" id="ARBA00001913"/>
    </source>
</evidence>
<dbReference type="PANTHER" id="PTHR35803:SF1">
    <property type="entry name" value="GLUCAN 1,4-ALPHA-GLUCOSIDASE SUSB"/>
    <property type="match status" value="1"/>
</dbReference>
<dbReference type="RefSeq" id="WP_236132385.1">
    <property type="nucleotide sequence ID" value="NZ_JAKGTH010000006.1"/>
</dbReference>
<dbReference type="GO" id="GO:0016787">
    <property type="term" value="F:hydrolase activity"/>
    <property type="evidence" value="ECO:0007669"/>
    <property type="project" value="UniProtKB-KW"/>
</dbReference>
<evidence type="ECO:0000259" key="4">
    <source>
        <dbReference type="Pfam" id="PF10566"/>
    </source>
</evidence>
<dbReference type="InterPro" id="IPR014718">
    <property type="entry name" value="GH-type_carb-bd"/>
</dbReference>
<protein>
    <submittedName>
        <fullName evidence="7">Glycoside hydrolase family 97 protein</fullName>
    </submittedName>
</protein>
<dbReference type="Proteomes" id="UP001179363">
    <property type="component" value="Unassembled WGS sequence"/>
</dbReference>
<dbReference type="InterPro" id="IPR017853">
    <property type="entry name" value="GH"/>
</dbReference>
<dbReference type="InterPro" id="IPR013785">
    <property type="entry name" value="Aldolase_TIM"/>
</dbReference>
<dbReference type="InterPro" id="IPR029486">
    <property type="entry name" value="GH97_N"/>
</dbReference>
<evidence type="ECO:0000259" key="6">
    <source>
        <dbReference type="Pfam" id="PF14509"/>
    </source>
</evidence>
<sequence>MIKRIVCFTILLMAYSGYAQKKKGYELKSPNGTNQISFNLDNNKPSYKVSHGDAILIQPSSMGFVFKNSDSLYKNMEVLEVENSSFDEEWEQVWGEKHKIRNHYNQMEVKLVERTDKKRRLNIHFRAYNDGIALRYEFPEQGIEDSIFIMDELTTFNLQNDGKAWWIPAYDEQRYENLFTASPVSTLDTVHTPLTIESNSGLALSFHEANLQDFASMTLARVSDNQLKVDLVPWSDGVKVRTTNSFITPWRTLQIAEKPTDLITSYLILNLNEPNKYEDSSWIKPYKYIGIWWGMHIGKYTFWEGENQGATTKNAKEYIDYCKQLGVDNLLIEGWNKGWTPQWYENHMHQFSFTEEADNFDLKEVTDYAREHGVEIIGYHETGSNLINYLSQIDEAFKLYNKVGIKSVKIGQVGSKMNMKEWHHGQFGVNYYRHVLKKAAEYKLTVFFHEPIKDTGERRTYPNMMSREGARGQEYNAWSDGNPPNYTAVLPFTRLLAGPMDYTAGILDVEISQGYPGRRVHGTAAQQLALLVTVFSPVQMYADLPENYINQPAFKFLNDVPTNWEDTKVLNGEIGEYITTVRKDLHSDDWYLGSITNEKARDFDIPLDFLKAGVTYTAEIYADKENTDYDNHPEKVSITNRKVKKGDILKLHLGAAGGAAVRFKRI</sequence>
<keyword evidence="3" id="KW-0106">Calcium</keyword>
<dbReference type="Gene3D" id="2.70.98.10">
    <property type="match status" value="1"/>
</dbReference>
<keyword evidence="8" id="KW-1185">Reference proteome</keyword>
<organism evidence="7 8">
    <name type="scientific">Gillisia lutea</name>
    <dbReference type="NCBI Taxonomy" id="2909668"/>
    <lineage>
        <taxon>Bacteria</taxon>
        <taxon>Pseudomonadati</taxon>
        <taxon>Bacteroidota</taxon>
        <taxon>Flavobacteriia</taxon>
        <taxon>Flavobacteriales</taxon>
        <taxon>Flavobacteriaceae</taxon>
        <taxon>Gillisia</taxon>
    </lineage>
</organism>
<dbReference type="InterPro" id="IPR029483">
    <property type="entry name" value="GH97_C"/>
</dbReference>
<feature type="domain" description="Glycosyl-hydrolase 97 N-terminal" evidence="5">
    <location>
        <begin position="27"/>
        <end position="274"/>
    </location>
</feature>
<comment type="caution">
    <text evidence="7">The sequence shown here is derived from an EMBL/GenBank/DDBJ whole genome shotgun (WGS) entry which is preliminary data.</text>
</comment>
<accession>A0ABS9EBH0</accession>
<gene>
    <name evidence="7" type="ORF">L1I30_01015</name>
</gene>
<evidence type="ECO:0000259" key="5">
    <source>
        <dbReference type="Pfam" id="PF14508"/>
    </source>
</evidence>
<dbReference type="EMBL" id="JAKGTH010000006">
    <property type="protein sequence ID" value="MCF4100235.1"/>
    <property type="molecule type" value="Genomic_DNA"/>
</dbReference>
<evidence type="ECO:0000313" key="7">
    <source>
        <dbReference type="EMBL" id="MCF4100235.1"/>
    </source>
</evidence>
<name>A0ABS9EBH0_9FLAO</name>
<dbReference type="InterPro" id="IPR019563">
    <property type="entry name" value="GH97_catalytic"/>
</dbReference>
<dbReference type="Pfam" id="PF10566">
    <property type="entry name" value="Glyco_hydro_97"/>
    <property type="match status" value="1"/>
</dbReference>
<dbReference type="SUPFAM" id="SSF51445">
    <property type="entry name" value="(Trans)glycosidases"/>
    <property type="match status" value="1"/>
</dbReference>
<feature type="domain" description="Glycosyl-hydrolase 97 C-terminal oligomerisation" evidence="6">
    <location>
        <begin position="563"/>
        <end position="664"/>
    </location>
</feature>
<dbReference type="Gene3D" id="3.20.20.70">
    <property type="entry name" value="Aldolase class I"/>
    <property type="match status" value="1"/>
</dbReference>
<proteinExistence type="predicted"/>
<keyword evidence="7" id="KW-0378">Hydrolase</keyword>
<evidence type="ECO:0000256" key="3">
    <source>
        <dbReference type="ARBA" id="ARBA00022837"/>
    </source>
</evidence>